<dbReference type="STRING" id="4097.A0A1S4A186"/>
<dbReference type="InterPro" id="IPR007592">
    <property type="entry name" value="GEBP"/>
</dbReference>
<evidence type="ECO:0000313" key="3">
    <source>
        <dbReference type="RefSeq" id="XP_016470442.2"/>
    </source>
</evidence>
<name>A0A1S4A186_TOBAC</name>
<sequence>MASLNLTKNHRDDPLEESDKDWTPPPHSNNRKKRTTEKSAKKGANVDAKSFQRLWSEEDEIVILERMIEYESKKNTSPAANYDVFYTFIKDKLQAEVNITQLKEKIRRIKRKYMKNIGKRSFAKPHEEKLFELSQRIWGDDRVDKEEGAAKVDDEVLKAGKMIVAKEKNSFCAGSSGSSLVLHGGSAADLEDWFRRNPGLISKEQRHEILKKSHSMKIARAEHQLNEITLMEEQVNLMTDALKASQE</sequence>
<dbReference type="RefSeq" id="XP_016470442.1">
    <property type="nucleotide sequence ID" value="XM_016614956.1"/>
</dbReference>
<dbReference type="KEGG" id="nta:107792722"/>
<organism evidence="2 3">
    <name type="scientific">Nicotiana tabacum</name>
    <name type="common">Common tobacco</name>
    <dbReference type="NCBI Taxonomy" id="4097"/>
    <lineage>
        <taxon>Eukaryota</taxon>
        <taxon>Viridiplantae</taxon>
        <taxon>Streptophyta</taxon>
        <taxon>Embryophyta</taxon>
        <taxon>Tracheophyta</taxon>
        <taxon>Spermatophyta</taxon>
        <taxon>Magnoliopsida</taxon>
        <taxon>eudicotyledons</taxon>
        <taxon>Gunneridae</taxon>
        <taxon>Pentapetalae</taxon>
        <taxon>asterids</taxon>
        <taxon>lamiids</taxon>
        <taxon>Solanales</taxon>
        <taxon>Solanaceae</taxon>
        <taxon>Nicotianoideae</taxon>
        <taxon>Nicotianeae</taxon>
        <taxon>Nicotiana</taxon>
    </lineage>
</organism>
<reference evidence="2" key="1">
    <citation type="journal article" date="2014" name="Nat. Commun.">
        <title>The tobacco genome sequence and its comparison with those of tomato and potato.</title>
        <authorList>
            <person name="Sierro N."/>
            <person name="Battey J.N."/>
            <person name="Ouadi S."/>
            <person name="Bakaher N."/>
            <person name="Bovet L."/>
            <person name="Willig A."/>
            <person name="Goepfert S."/>
            <person name="Peitsch M.C."/>
            <person name="Ivanov N.V."/>
        </authorList>
    </citation>
    <scope>NUCLEOTIDE SEQUENCE [LARGE SCALE GENOMIC DNA]</scope>
</reference>
<dbReference type="PANTHER" id="PTHR31662:SF71">
    <property type="match status" value="1"/>
</dbReference>
<dbReference type="PANTHER" id="PTHR31662">
    <property type="entry name" value="BNAANNG10740D PROTEIN-RELATED"/>
    <property type="match status" value="1"/>
</dbReference>
<dbReference type="RefSeq" id="XP_016470442.2">
    <property type="nucleotide sequence ID" value="XM_016614956.2"/>
</dbReference>
<dbReference type="OrthoDB" id="661680at2759"/>
<dbReference type="Proteomes" id="UP000790787">
    <property type="component" value="Chromosome 17"/>
</dbReference>
<dbReference type="GO" id="GO:0005634">
    <property type="term" value="C:nucleus"/>
    <property type="evidence" value="ECO:0000318"/>
    <property type="project" value="GO_Central"/>
</dbReference>
<reference evidence="3" key="2">
    <citation type="submission" date="2025-08" db="UniProtKB">
        <authorList>
            <consortium name="RefSeq"/>
        </authorList>
    </citation>
    <scope>IDENTIFICATION</scope>
    <source>
        <tissue evidence="3">Leaf</tissue>
    </source>
</reference>
<protein>
    <submittedName>
        <fullName evidence="3">Transcription factor At1g61730</fullName>
    </submittedName>
</protein>
<dbReference type="AlphaFoldDB" id="A0A1S4A186"/>
<evidence type="ECO:0000313" key="2">
    <source>
        <dbReference type="Proteomes" id="UP000790787"/>
    </source>
</evidence>
<dbReference type="InterPro" id="IPR053932">
    <property type="entry name" value="GeBP-like_DBD"/>
</dbReference>
<dbReference type="Pfam" id="PF04504">
    <property type="entry name" value="GeBP-like_DBD"/>
    <property type="match status" value="1"/>
</dbReference>
<proteinExistence type="inferred from homology"/>
<keyword evidence="2" id="KW-1185">Reference proteome</keyword>
<evidence type="ECO:0000256" key="1">
    <source>
        <dbReference type="ARBA" id="ARBA00010820"/>
    </source>
</evidence>
<comment type="similarity">
    <text evidence="1">Belongs to the GeBP family.</text>
</comment>
<dbReference type="GO" id="GO:0006355">
    <property type="term" value="P:regulation of DNA-templated transcription"/>
    <property type="evidence" value="ECO:0007669"/>
    <property type="project" value="InterPro"/>
</dbReference>
<gene>
    <name evidence="3" type="primary">LOC107792722</name>
</gene>
<accession>A0A1S4A186</accession>
<dbReference type="PaxDb" id="4097-A0A1S4A186"/>
<dbReference type="GeneID" id="107792722"/>